<dbReference type="Proteomes" id="UP000472265">
    <property type="component" value="Chromosome 14"/>
</dbReference>
<dbReference type="GeneID" id="115595477"/>
<dbReference type="SUPFAM" id="SSF48652">
    <property type="entry name" value="Tetraspanin"/>
    <property type="match status" value="1"/>
</dbReference>
<proteinExistence type="predicted"/>
<dbReference type="OrthoDB" id="438211at2759"/>
<feature type="transmembrane region" description="Helical" evidence="5">
    <location>
        <begin position="202"/>
        <end position="228"/>
    </location>
</feature>
<dbReference type="Pfam" id="PF00335">
    <property type="entry name" value="Tetraspanin"/>
    <property type="match status" value="1"/>
</dbReference>
<protein>
    <submittedName>
        <fullName evidence="6">Tetraspanin-8-like</fullName>
    </submittedName>
</protein>
<evidence type="ECO:0000256" key="3">
    <source>
        <dbReference type="ARBA" id="ARBA00022989"/>
    </source>
</evidence>
<feature type="transmembrane region" description="Helical" evidence="5">
    <location>
        <begin position="52"/>
        <end position="70"/>
    </location>
</feature>
<accession>A0A671Z1U0</accession>
<dbReference type="InterPro" id="IPR008952">
    <property type="entry name" value="Tetraspanin_EC2_sf"/>
</dbReference>
<keyword evidence="7" id="KW-1185">Reference proteome</keyword>
<dbReference type="OMA" id="MGRANVW"/>
<dbReference type="AlphaFoldDB" id="A0A671Z1U0"/>
<reference evidence="6" key="3">
    <citation type="submission" date="2025-09" db="UniProtKB">
        <authorList>
            <consortium name="Ensembl"/>
        </authorList>
    </citation>
    <scope>IDENTIFICATION</scope>
</reference>
<dbReference type="InterPro" id="IPR018499">
    <property type="entry name" value="Tetraspanin/Peripherin"/>
</dbReference>
<gene>
    <name evidence="6" type="primary">LOC115595477</name>
</gene>
<evidence type="ECO:0000256" key="1">
    <source>
        <dbReference type="ARBA" id="ARBA00004141"/>
    </source>
</evidence>
<reference evidence="6" key="2">
    <citation type="submission" date="2025-08" db="UniProtKB">
        <authorList>
            <consortium name="Ensembl"/>
        </authorList>
    </citation>
    <scope>IDENTIFICATION</scope>
</reference>
<dbReference type="RefSeq" id="XP_030295889.1">
    <property type="nucleotide sequence ID" value="XM_030440029.1"/>
</dbReference>
<keyword evidence="2 5" id="KW-0812">Transmembrane</keyword>
<dbReference type="InParanoid" id="A0A671Z1U0"/>
<keyword evidence="3 5" id="KW-1133">Transmembrane helix</keyword>
<evidence type="ECO:0000256" key="2">
    <source>
        <dbReference type="ARBA" id="ARBA00022692"/>
    </source>
</evidence>
<reference evidence="6" key="1">
    <citation type="submission" date="2021-04" db="EMBL/GenBank/DDBJ databases">
        <authorList>
            <consortium name="Wellcome Sanger Institute Data Sharing"/>
        </authorList>
    </citation>
    <scope>NUCLEOTIDE SEQUENCE [LARGE SCALE GENOMIC DNA]</scope>
</reference>
<feature type="transmembrane region" description="Helical" evidence="5">
    <location>
        <begin position="12"/>
        <end position="32"/>
    </location>
</feature>
<dbReference type="GeneTree" id="ENSGT00940000174996"/>
<evidence type="ECO:0000256" key="5">
    <source>
        <dbReference type="SAM" id="Phobius"/>
    </source>
</evidence>
<keyword evidence="4 5" id="KW-0472">Membrane</keyword>
<dbReference type="Ensembl" id="ENSSAUT00010072081.1">
    <property type="protein sequence ID" value="ENSSAUP00010068874.1"/>
    <property type="gene ID" value="ENSSAUG00010027314.1"/>
</dbReference>
<organism evidence="6 7">
    <name type="scientific">Sparus aurata</name>
    <name type="common">Gilthead sea bream</name>
    <dbReference type="NCBI Taxonomy" id="8175"/>
    <lineage>
        <taxon>Eukaryota</taxon>
        <taxon>Metazoa</taxon>
        <taxon>Chordata</taxon>
        <taxon>Craniata</taxon>
        <taxon>Vertebrata</taxon>
        <taxon>Euteleostomi</taxon>
        <taxon>Actinopterygii</taxon>
        <taxon>Neopterygii</taxon>
        <taxon>Teleostei</taxon>
        <taxon>Neoteleostei</taxon>
        <taxon>Acanthomorphata</taxon>
        <taxon>Eupercaria</taxon>
        <taxon>Spariformes</taxon>
        <taxon>Sparidae</taxon>
        <taxon>Sparus</taxon>
    </lineage>
</organism>
<dbReference type="GO" id="GO:0016020">
    <property type="term" value="C:membrane"/>
    <property type="evidence" value="ECO:0007669"/>
    <property type="project" value="UniProtKB-SubCell"/>
</dbReference>
<sequence length="261" mass="28946">MGKVNVCLKRSYITVTSLIAIMSALLLALTLFSHGKFHDDEEVDNMLPGIRAMYIFSIGTLLFASIGLYGACKEKKWALIVFAVAMILSSLYLIINEIGGLVVLPKMAEGVKMHYREMLPLTNASESFLKEFEELQSELQCCGMEQGYKDWGNNISISCACHEESTNPCVLAPKMSSLNKYGPTMIYEEPCLPHLISQMMIIINFILVIMAGIILLWVSSVALCITILCRLNRKDNIPTVVYSPEAKAGNYTILSDPAENT</sequence>
<evidence type="ECO:0000313" key="6">
    <source>
        <dbReference type="Ensembl" id="ENSSAUP00010068874.1"/>
    </source>
</evidence>
<name>A0A671Z1U0_SPAAU</name>
<evidence type="ECO:0000313" key="7">
    <source>
        <dbReference type="Proteomes" id="UP000472265"/>
    </source>
</evidence>
<feature type="transmembrane region" description="Helical" evidence="5">
    <location>
        <begin position="77"/>
        <end position="95"/>
    </location>
</feature>
<dbReference type="Gene3D" id="1.10.1450.10">
    <property type="entry name" value="Tetraspanin"/>
    <property type="match status" value="1"/>
</dbReference>
<evidence type="ECO:0000256" key="4">
    <source>
        <dbReference type="ARBA" id="ARBA00023136"/>
    </source>
</evidence>
<comment type="subcellular location">
    <subcellularLocation>
        <location evidence="1">Membrane</location>
        <topology evidence="1">Multi-pass membrane protein</topology>
    </subcellularLocation>
</comment>